<dbReference type="EMBL" id="CAMPGE010004178">
    <property type="protein sequence ID" value="CAI2363025.1"/>
    <property type="molecule type" value="Genomic_DNA"/>
</dbReference>
<evidence type="ECO:0000256" key="1">
    <source>
        <dbReference type="SAM" id="Coils"/>
    </source>
</evidence>
<reference evidence="3" key="1">
    <citation type="submission" date="2023-07" db="EMBL/GenBank/DDBJ databases">
        <authorList>
            <consortium name="AG Swart"/>
            <person name="Singh M."/>
            <person name="Singh A."/>
            <person name="Seah K."/>
            <person name="Emmerich C."/>
        </authorList>
    </citation>
    <scope>NUCLEOTIDE SEQUENCE</scope>
    <source>
        <strain evidence="3">DP1</strain>
    </source>
</reference>
<name>A0AAD1U5Z6_EUPCR</name>
<dbReference type="Proteomes" id="UP001295684">
    <property type="component" value="Unassembled WGS sequence"/>
</dbReference>
<keyword evidence="4" id="KW-1185">Reference proteome</keyword>
<keyword evidence="1" id="KW-0175">Coiled coil</keyword>
<gene>
    <name evidence="3" type="ORF">ECRASSUSDP1_LOCUS4355</name>
</gene>
<protein>
    <submittedName>
        <fullName evidence="3">Uncharacterized protein</fullName>
    </submittedName>
</protein>
<feature type="coiled-coil region" evidence="1">
    <location>
        <begin position="208"/>
        <end position="242"/>
    </location>
</feature>
<comment type="caution">
    <text evidence="3">The sequence shown here is derived from an EMBL/GenBank/DDBJ whole genome shotgun (WGS) entry which is preliminary data.</text>
</comment>
<dbReference type="AlphaFoldDB" id="A0AAD1U5Z6"/>
<sequence length="574" mass="66058">MIKSARNKTLLKSKIKKNLIRHNSQKRLFIQKKNTSISKETELSARSIVKSKKAPLSNLPIMRSQTNLSLSKLNKNSLTRISKDFLHKETIKSPDLTYKTSKLSFLQTMNKVEDSSFNVNHLVSSKAPRAKQNNSEYSIETSTLKNIQFNSKHNRIPSYQISESSRMESQRKCRKCAVLKHVSKKTIIDLNEQIQYYMLELLKKEGLVTVYEEEALKMAEENESLKKKVTELENSLQKVRFQDNKENVPGNLQKEIEHRIKHKNVLRNSKSKLLIQKKEYDDQDILGAAHRRGSSEISIVKATSSSHKRTESSDTSYLLSSMKKRNGFMSREEDLNKSNTSSDDKSTQKMEHPDEDMYQTVLTRHNNYDLKPYFTEVTNNEERIPAPIMMNDNSPLITKGKVKNQKFDDFQKHLSSKLGLKPRKIDSHIGKRLKVVEGNQSIDMNPMTVESSVKSVIFKETPTNTVPSSFVDAEMQYKYKKPPIPSEGLRNYQNCYMKPEKQSMSIYDISSSGTFVQKDSTTDNDQLLTYGPEPPKGIKASIGGEEFVMYRTEELRGRSYMPRDDDNDSVEIEM</sequence>
<proteinExistence type="predicted"/>
<evidence type="ECO:0000313" key="4">
    <source>
        <dbReference type="Proteomes" id="UP001295684"/>
    </source>
</evidence>
<feature type="region of interest" description="Disordered" evidence="2">
    <location>
        <begin position="326"/>
        <end position="354"/>
    </location>
</feature>
<accession>A0AAD1U5Z6</accession>
<evidence type="ECO:0000313" key="3">
    <source>
        <dbReference type="EMBL" id="CAI2363025.1"/>
    </source>
</evidence>
<evidence type="ECO:0000256" key="2">
    <source>
        <dbReference type="SAM" id="MobiDB-lite"/>
    </source>
</evidence>
<feature type="compositionally biased region" description="Basic and acidic residues" evidence="2">
    <location>
        <begin position="330"/>
        <end position="352"/>
    </location>
</feature>
<organism evidence="3 4">
    <name type="scientific">Euplotes crassus</name>
    <dbReference type="NCBI Taxonomy" id="5936"/>
    <lineage>
        <taxon>Eukaryota</taxon>
        <taxon>Sar</taxon>
        <taxon>Alveolata</taxon>
        <taxon>Ciliophora</taxon>
        <taxon>Intramacronucleata</taxon>
        <taxon>Spirotrichea</taxon>
        <taxon>Hypotrichia</taxon>
        <taxon>Euplotida</taxon>
        <taxon>Euplotidae</taxon>
        <taxon>Moneuplotes</taxon>
    </lineage>
</organism>